<evidence type="ECO:0000313" key="1">
    <source>
        <dbReference type="EMBL" id="POS75821.1"/>
    </source>
</evidence>
<dbReference type="Pfam" id="PF14441">
    <property type="entry name" value="OTT_1508_deam"/>
    <property type="match status" value="1"/>
</dbReference>
<protein>
    <submittedName>
        <fullName evidence="1">Uncharacterized protein</fullName>
    </submittedName>
</protein>
<sequence>MSYLQGAGAADSTVVPLGGKLQRRFYEPLVLILALTQACMHNYAPTVAEPLAEVTAHSPDELFKDFVNKLCQICDNKRGGDAVTAISVVQYPDRVQYRFASNQRSESELLRVKSYLEGILETLKEGYTAASSTILMASVLRKIVVFNRLRLQGYIRHLHSQTQTCLETPRLSNELSDKIREVQDLAKIADNRELDDTKFFKSCVNLMLYIKAFSKSPTYSALHEKASSESGESSPWAELRHNAGRLLSYYQASKTLIEARKKWVCLFYEVEVHFIPSSTLLINPVNDKRVDADAIIGRMTSDETEMRQYRAHADELQRFDLNTKIRDHTTKGFKALVHAEVLILQSLIDEFGVSSLRPSHFFERRKYIGSSKPTCRLCDYYFTASATAIDVRKTHRNLYVNWRVPDVYAHQGEIATSRRKHIMNKVLDRVREDAFRTLVEKVPERKRYDSNTDPTFPALHQGTSTGFDGGLLVETDL</sequence>
<dbReference type="OrthoDB" id="3251507at2759"/>
<comment type="caution">
    <text evidence="1">The sequence shown here is derived from an EMBL/GenBank/DDBJ whole genome shotgun (WGS) entry which is preliminary data.</text>
</comment>
<dbReference type="InParanoid" id="A0A2P5I009"/>
<dbReference type="AlphaFoldDB" id="A0A2P5I009"/>
<keyword evidence="2" id="KW-1185">Reference proteome</keyword>
<organism evidence="1 2">
    <name type="scientific">Diaporthe helianthi</name>
    <dbReference type="NCBI Taxonomy" id="158607"/>
    <lineage>
        <taxon>Eukaryota</taxon>
        <taxon>Fungi</taxon>
        <taxon>Dikarya</taxon>
        <taxon>Ascomycota</taxon>
        <taxon>Pezizomycotina</taxon>
        <taxon>Sordariomycetes</taxon>
        <taxon>Sordariomycetidae</taxon>
        <taxon>Diaporthales</taxon>
        <taxon>Diaporthaceae</taxon>
        <taxon>Diaporthe</taxon>
    </lineage>
</organism>
<dbReference type="STRING" id="158607.A0A2P5I009"/>
<dbReference type="Proteomes" id="UP000094444">
    <property type="component" value="Unassembled WGS sequence"/>
</dbReference>
<name>A0A2P5I009_DIAHE</name>
<dbReference type="PANTHER" id="PTHR42037">
    <property type="match status" value="1"/>
</dbReference>
<accession>A0A2P5I009</accession>
<proteinExistence type="predicted"/>
<dbReference type="PANTHER" id="PTHR42037:SF1">
    <property type="match status" value="1"/>
</dbReference>
<evidence type="ECO:0000313" key="2">
    <source>
        <dbReference type="Proteomes" id="UP000094444"/>
    </source>
</evidence>
<gene>
    <name evidence="1" type="ORF">DHEL01_v205790</name>
</gene>
<reference evidence="1" key="1">
    <citation type="submission" date="2017-09" db="EMBL/GenBank/DDBJ databases">
        <title>Polyketide synthases of a Diaporthe helianthi virulent isolate.</title>
        <authorList>
            <person name="Baroncelli R."/>
        </authorList>
    </citation>
    <scope>NUCLEOTIDE SEQUENCE [LARGE SCALE GENOMIC DNA]</scope>
    <source>
        <strain evidence="1">7/96</strain>
    </source>
</reference>
<dbReference type="InterPro" id="IPR027796">
    <property type="entry name" value="OTT_1508_deam-like"/>
</dbReference>
<dbReference type="EMBL" id="MAVT02000440">
    <property type="protein sequence ID" value="POS75821.1"/>
    <property type="molecule type" value="Genomic_DNA"/>
</dbReference>